<accession>A0A6L2MV14</accession>
<dbReference type="Gene3D" id="1.25.40.10">
    <property type="entry name" value="Tetratricopeptide repeat domain"/>
    <property type="match status" value="1"/>
</dbReference>
<sequence>MKSVSWSVFQMFATEYLRGQCEHVLSIELESCRYCLKSHMKFKKLEEARKVHDYFLRSGITGDVGLVHKMIDMHWDDGLEMYEQMRNNGLFLNEETFLAILDCAGADAIE</sequence>
<protein>
    <recommendedName>
        <fullName evidence="2">Pentatricopeptide repeat-containing protein</fullName>
    </recommendedName>
</protein>
<evidence type="ECO:0008006" key="2">
    <source>
        <dbReference type="Google" id="ProtNLM"/>
    </source>
</evidence>
<gene>
    <name evidence="1" type="ORF">Tci_048062</name>
</gene>
<evidence type="ECO:0000313" key="1">
    <source>
        <dbReference type="EMBL" id="GEU76084.1"/>
    </source>
</evidence>
<proteinExistence type="predicted"/>
<dbReference type="EMBL" id="BKCJ010007209">
    <property type="protein sequence ID" value="GEU76084.1"/>
    <property type="molecule type" value="Genomic_DNA"/>
</dbReference>
<name>A0A6L2MV14_TANCI</name>
<dbReference type="AlphaFoldDB" id="A0A6L2MV14"/>
<dbReference type="InterPro" id="IPR011990">
    <property type="entry name" value="TPR-like_helical_dom_sf"/>
</dbReference>
<reference evidence="1" key="1">
    <citation type="journal article" date="2019" name="Sci. Rep.">
        <title>Draft genome of Tanacetum cinerariifolium, the natural source of mosquito coil.</title>
        <authorList>
            <person name="Yamashiro T."/>
            <person name="Shiraishi A."/>
            <person name="Satake H."/>
            <person name="Nakayama K."/>
        </authorList>
    </citation>
    <scope>NUCLEOTIDE SEQUENCE</scope>
</reference>
<comment type="caution">
    <text evidence="1">The sequence shown here is derived from an EMBL/GenBank/DDBJ whole genome shotgun (WGS) entry which is preliminary data.</text>
</comment>
<organism evidence="1">
    <name type="scientific">Tanacetum cinerariifolium</name>
    <name type="common">Dalmatian daisy</name>
    <name type="synonym">Chrysanthemum cinerariifolium</name>
    <dbReference type="NCBI Taxonomy" id="118510"/>
    <lineage>
        <taxon>Eukaryota</taxon>
        <taxon>Viridiplantae</taxon>
        <taxon>Streptophyta</taxon>
        <taxon>Embryophyta</taxon>
        <taxon>Tracheophyta</taxon>
        <taxon>Spermatophyta</taxon>
        <taxon>Magnoliopsida</taxon>
        <taxon>eudicotyledons</taxon>
        <taxon>Gunneridae</taxon>
        <taxon>Pentapetalae</taxon>
        <taxon>asterids</taxon>
        <taxon>campanulids</taxon>
        <taxon>Asterales</taxon>
        <taxon>Asteraceae</taxon>
        <taxon>Asteroideae</taxon>
        <taxon>Anthemideae</taxon>
        <taxon>Anthemidinae</taxon>
        <taxon>Tanacetum</taxon>
    </lineage>
</organism>